<evidence type="ECO:0000256" key="2">
    <source>
        <dbReference type="ARBA" id="ARBA00007447"/>
    </source>
</evidence>
<evidence type="ECO:0000256" key="9">
    <source>
        <dbReference type="ARBA" id="ARBA00023288"/>
    </source>
</evidence>
<evidence type="ECO:0000256" key="6">
    <source>
        <dbReference type="ARBA" id="ARBA00022801"/>
    </source>
</evidence>
<keyword evidence="5" id="KW-0064">Aspartyl protease</keyword>
<dbReference type="PANTHER" id="PTHR47966:SF75">
    <property type="entry name" value="ENDOPEPTIDASE (CTSD), PUTATIVE (AFU_ORTHOLOGUE AFUA_4G07040)-RELATED"/>
    <property type="match status" value="1"/>
</dbReference>
<sequence>MLIRLSTWTAACALVPSAVAFYPIEPDYGDSSNGNSERRAALSPPSHPSSNTNSPRGSVTLPLRRVPISSRQNSYNIVNNKDPSHANSVAVDQDGNDLSYMAAITIGNSKEEYHLLLDSAASNTWVMGQDCATDACRRHNTFGEGDSDTLKTDSTTFDITYGTGSVSGTTASDTIHIGSLSNELTFGLATNVSSEFEAYPMDGILGLGRGDNVDGTVEAKGIIEALHTSGVISAKLYGVHFSRASDGVNDGELNLGEPNKDRYSGDLNWQDNVDNDRGFWEVPIMGAGADGTTTNLKGRTGIMDTGTSYMLIPEDDAIAMHKLIDGYSQSGETFSVPCDTKKPIQITFGSQTYNISSTDWVGGTLSSGGCKSNIIGRQTFGETQWLIGDVFFKNVYTVFDLDKSKVGFGVKDPTASGNGNEETSSQAPSTTTSAGASPTASSSETLSTTSVPGTSATSQSIQQGGARQGSSHESMLALLGAVALLVVFV</sequence>
<feature type="active site" evidence="10">
    <location>
        <position position="304"/>
    </location>
</feature>
<dbReference type="Pfam" id="PF00026">
    <property type="entry name" value="Asp"/>
    <property type="match status" value="1"/>
</dbReference>
<dbReference type="InterPro" id="IPR021109">
    <property type="entry name" value="Peptidase_aspartic_dom_sf"/>
</dbReference>
<dbReference type="GO" id="GO:0006508">
    <property type="term" value="P:proteolysis"/>
    <property type="evidence" value="ECO:0007669"/>
    <property type="project" value="UniProtKB-KW"/>
</dbReference>
<feature type="compositionally biased region" description="Polar residues" evidence="12">
    <location>
        <begin position="451"/>
        <end position="467"/>
    </location>
</feature>
<dbReference type="SUPFAM" id="SSF50630">
    <property type="entry name" value="Acid proteases"/>
    <property type="match status" value="1"/>
</dbReference>
<evidence type="ECO:0000313" key="15">
    <source>
        <dbReference type="EMBL" id="KAF2677220.1"/>
    </source>
</evidence>
<dbReference type="Gene3D" id="2.40.70.10">
    <property type="entry name" value="Acid Proteases"/>
    <property type="match status" value="2"/>
</dbReference>
<feature type="domain" description="Peptidase A1" evidence="14">
    <location>
        <begin position="100"/>
        <end position="409"/>
    </location>
</feature>
<dbReference type="CDD" id="cd05471">
    <property type="entry name" value="pepsin_like"/>
    <property type="match status" value="1"/>
</dbReference>
<evidence type="ECO:0000256" key="5">
    <source>
        <dbReference type="ARBA" id="ARBA00022750"/>
    </source>
</evidence>
<dbReference type="InterPro" id="IPR034164">
    <property type="entry name" value="Pepsin-like_dom"/>
</dbReference>
<dbReference type="EMBL" id="MU005624">
    <property type="protein sequence ID" value="KAF2677220.1"/>
    <property type="molecule type" value="Genomic_DNA"/>
</dbReference>
<dbReference type="Proteomes" id="UP000799291">
    <property type="component" value="Unassembled WGS sequence"/>
</dbReference>
<feature type="region of interest" description="Disordered" evidence="12">
    <location>
        <begin position="410"/>
        <end position="467"/>
    </location>
</feature>
<feature type="compositionally biased region" description="Low complexity" evidence="12">
    <location>
        <begin position="421"/>
        <end position="450"/>
    </location>
</feature>
<feature type="signal peptide" evidence="13">
    <location>
        <begin position="1"/>
        <end position="20"/>
    </location>
</feature>
<keyword evidence="16" id="KW-1185">Reference proteome</keyword>
<keyword evidence="8" id="KW-0325">Glycoprotein</keyword>
<comment type="subcellular location">
    <subcellularLocation>
        <location evidence="1">Cell membrane</location>
    </subcellularLocation>
</comment>
<dbReference type="GO" id="GO:0004190">
    <property type="term" value="F:aspartic-type endopeptidase activity"/>
    <property type="evidence" value="ECO:0007669"/>
    <property type="project" value="UniProtKB-KW"/>
</dbReference>
<keyword evidence="9" id="KW-0449">Lipoprotein</keyword>
<comment type="similarity">
    <text evidence="2">Belongs to the peptidase A1 family.</text>
</comment>
<accession>A0A6G1IGQ5</accession>
<keyword evidence="13" id="KW-0732">Signal</keyword>
<feature type="chain" id="PRO_5026084469" evidence="13">
    <location>
        <begin position="21"/>
        <end position="489"/>
    </location>
</feature>
<gene>
    <name evidence="15" type="ORF">K458DRAFT_424073</name>
</gene>
<dbReference type="PRINTS" id="PR00792">
    <property type="entry name" value="PEPSIN"/>
</dbReference>
<feature type="region of interest" description="Disordered" evidence="12">
    <location>
        <begin position="30"/>
        <end position="60"/>
    </location>
</feature>
<dbReference type="GO" id="GO:0005886">
    <property type="term" value="C:plasma membrane"/>
    <property type="evidence" value="ECO:0007669"/>
    <property type="project" value="UniProtKB-SubCell"/>
</dbReference>
<dbReference type="PANTHER" id="PTHR47966">
    <property type="entry name" value="BETA-SITE APP-CLEAVING ENZYME, ISOFORM A-RELATED"/>
    <property type="match status" value="1"/>
</dbReference>
<feature type="disulfide bond" evidence="11">
    <location>
        <begin position="131"/>
        <end position="136"/>
    </location>
</feature>
<keyword evidence="11" id="KW-1015">Disulfide bond</keyword>
<evidence type="ECO:0000256" key="4">
    <source>
        <dbReference type="ARBA" id="ARBA00022670"/>
    </source>
</evidence>
<organism evidence="15 16">
    <name type="scientific">Lentithecium fluviatile CBS 122367</name>
    <dbReference type="NCBI Taxonomy" id="1168545"/>
    <lineage>
        <taxon>Eukaryota</taxon>
        <taxon>Fungi</taxon>
        <taxon>Dikarya</taxon>
        <taxon>Ascomycota</taxon>
        <taxon>Pezizomycotina</taxon>
        <taxon>Dothideomycetes</taxon>
        <taxon>Pleosporomycetidae</taxon>
        <taxon>Pleosporales</taxon>
        <taxon>Massarineae</taxon>
        <taxon>Lentitheciaceae</taxon>
        <taxon>Lentithecium</taxon>
    </lineage>
</organism>
<keyword evidence="4 15" id="KW-0645">Protease</keyword>
<proteinExistence type="inferred from homology"/>
<evidence type="ECO:0000259" key="14">
    <source>
        <dbReference type="PROSITE" id="PS51767"/>
    </source>
</evidence>
<evidence type="ECO:0000256" key="13">
    <source>
        <dbReference type="SAM" id="SignalP"/>
    </source>
</evidence>
<evidence type="ECO:0000256" key="3">
    <source>
        <dbReference type="ARBA" id="ARBA00022475"/>
    </source>
</evidence>
<dbReference type="InterPro" id="IPR033121">
    <property type="entry name" value="PEPTIDASE_A1"/>
</dbReference>
<keyword evidence="3" id="KW-1003">Cell membrane</keyword>
<evidence type="ECO:0000256" key="8">
    <source>
        <dbReference type="ARBA" id="ARBA00023180"/>
    </source>
</evidence>
<reference evidence="15" key="1">
    <citation type="journal article" date="2020" name="Stud. Mycol.">
        <title>101 Dothideomycetes genomes: a test case for predicting lifestyles and emergence of pathogens.</title>
        <authorList>
            <person name="Haridas S."/>
            <person name="Albert R."/>
            <person name="Binder M."/>
            <person name="Bloem J."/>
            <person name="Labutti K."/>
            <person name="Salamov A."/>
            <person name="Andreopoulos B."/>
            <person name="Baker S."/>
            <person name="Barry K."/>
            <person name="Bills G."/>
            <person name="Bluhm B."/>
            <person name="Cannon C."/>
            <person name="Castanera R."/>
            <person name="Culley D."/>
            <person name="Daum C."/>
            <person name="Ezra D."/>
            <person name="Gonzalez J."/>
            <person name="Henrissat B."/>
            <person name="Kuo A."/>
            <person name="Liang C."/>
            <person name="Lipzen A."/>
            <person name="Lutzoni F."/>
            <person name="Magnuson J."/>
            <person name="Mondo S."/>
            <person name="Nolan M."/>
            <person name="Ohm R."/>
            <person name="Pangilinan J."/>
            <person name="Park H.-J."/>
            <person name="Ramirez L."/>
            <person name="Alfaro M."/>
            <person name="Sun H."/>
            <person name="Tritt A."/>
            <person name="Yoshinaga Y."/>
            <person name="Zwiers L.-H."/>
            <person name="Turgeon B."/>
            <person name="Goodwin S."/>
            <person name="Spatafora J."/>
            <person name="Crous P."/>
            <person name="Grigoriev I."/>
        </authorList>
    </citation>
    <scope>NUCLEOTIDE SEQUENCE</scope>
    <source>
        <strain evidence="15">CBS 122367</strain>
    </source>
</reference>
<feature type="active site" evidence="10">
    <location>
        <position position="118"/>
    </location>
</feature>
<dbReference type="PROSITE" id="PS51767">
    <property type="entry name" value="PEPTIDASE_A1"/>
    <property type="match status" value="1"/>
</dbReference>
<protein>
    <submittedName>
        <fullName evidence="15">Acid protease</fullName>
    </submittedName>
</protein>
<keyword evidence="7" id="KW-0472">Membrane</keyword>
<evidence type="ECO:0000256" key="12">
    <source>
        <dbReference type="SAM" id="MobiDB-lite"/>
    </source>
</evidence>
<evidence type="ECO:0000313" key="16">
    <source>
        <dbReference type="Proteomes" id="UP000799291"/>
    </source>
</evidence>
<keyword evidence="6" id="KW-0378">Hydrolase</keyword>
<evidence type="ECO:0000256" key="1">
    <source>
        <dbReference type="ARBA" id="ARBA00004236"/>
    </source>
</evidence>
<dbReference type="OrthoDB" id="660550at2759"/>
<name>A0A6G1IGQ5_9PLEO</name>
<evidence type="ECO:0000256" key="10">
    <source>
        <dbReference type="PIRSR" id="PIRSR601461-1"/>
    </source>
</evidence>
<evidence type="ECO:0000256" key="11">
    <source>
        <dbReference type="PIRSR" id="PIRSR601461-2"/>
    </source>
</evidence>
<evidence type="ECO:0000256" key="7">
    <source>
        <dbReference type="ARBA" id="ARBA00023136"/>
    </source>
</evidence>
<dbReference type="InterPro" id="IPR001461">
    <property type="entry name" value="Aspartic_peptidase_A1"/>
</dbReference>
<dbReference type="FunFam" id="2.40.70.10:FF:000060">
    <property type="entry name" value="Aspartic-type endopeptidase ctsD"/>
    <property type="match status" value="1"/>
</dbReference>
<dbReference type="AlphaFoldDB" id="A0A6G1IGQ5"/>